<feature type="active site" description="Proton donor" evidence="6">
    <location>
        <position position="428"/>
    </location>
</feature>
<dbReference type="InterPro" id="IPR050749">
    <property type="entry name" value="Glycosyl_Hydrolase_47"/>
</dbReference>
<comment type="cofactor">
    <cofactor evidence="1 7">
        <name>Ca(2+)</name>
        <dbReference type="ChEBI" id="CHEBI:29108"/>
    </cofactor>
</comment>
<dbReference type="EC" id="3.2.1.-" evidence="9"/>
<evidence type="ECO:0000256" key="2">
    <source>
        <dbReference type="ARBA" id="ARBA00004922"/>
    </source>
</evidence>
<dbReference type="InterPro" id="IPR001382">
    <property type="entry name" value="Glyco_hydro_47"/>
</dbReference>
<feature type="active site" evidence="6">
    <location>
        <position position="315"/>
    </location>
</feature>
<dbReference type="GeneID" id="62164129"/>
<keyword evidence="7" id="KW-0479">Metal-binding</keyword>
<dbReference type="PRINTS" id="PR00747">
    <property type="entry name" value="GLYHDRLASE47"/>
</dbReference>
<reference evidence="11" key="1">
    <citation type="submission" date="2020-03" db="EMBL/GenBank/DDBJ databases">
        <authorList>
            <person name="He L."/>
        </authorList>
    </citation>
    <scope>NUCLEOTIDE SEQUENCE</scope>
    <source>
        <strain evidence="11">CkLH20</strain>
    </source>
</reference>
<dbReference type="InterPro" id="IPR012341">
    <property type="entry name" value="6hp_glycosidase-like_sf"/>
</dbReference>
<name>A0A9P6I235_9PEZI</name>
<dbReference type="OrthoDB" id="8118055at2759"/>
<evidence type="ECO:0000313" key="12">
    <source>
        <dbReference type="Proteomes" id="UP000781932"/>
    </source>
</evidence>
<dbReference type="GO" id="GO:0005509">
    <property type="term" value="F:calcium ion binding"/>
    <property type="evidence" value="ECO:0007669"/>
    <property type="project" value="InterPro"/>
</dbReference>
<feature type="active site" evidence="6">
    <location>
        <position position="473"/>
    </location>
</feature>
<comment type="caution">
    <text evidence="11">The sequence shown here is derived from an EMBL/GenBank/DDBJ whole genome shotgun (WGS) entry which is preliminary data.</text>
</comment>
<accession>A0A9P6I235</accession>
<evidence type="ECO:0000256" key="3">
    <source>
        <dbReference type="ARBA" id="ARBA00007658"/>
    </source>
</evidence>
<keyword evidence="12" id="KW-1185">Reference proteome</keyword>
<dbReference type="GO" id="GO:0036503">
    <property type="term" value="P:ERAD pathway"/>
    <property type="evidence" value="ECO:0007669"/>
    <property type="project" value="UniProtKB-ARBA"/>
</dbReference>
<dbReference type="SUPFAM" id="SSF48225">
    <property type="entry name" value="Seven-hairpin glycosidases"/>
    <property type="match status" value="1"/>
</dbReference>
<dbReference type="GO" id="GO:0005783">
    <property type="term" value="C:endoplasmic reticulum"/>
    <property type="evidence" value="ECO:0007669"/>
    <property type="project" value="TreeGrafter"/>
</dbReference>
<dbReference type="Proteomes" id="UP000781932">
    <property type="component" value="Unassembled WGS sequence"/>
</dbReference>
<evidence type="ECO:0000256" key="6">
    <source>
        <dbReference type="PIRSR" id="PIRSR601382-1"/>
    </source>
</evidence>
<protein>
    <recommendedName>
        <fullName evidence="9">alpha-1,2-Mannosidase</fullName>
        <ecNumber evidence="9">3.2.1.-</ecNumber>
    </recommendedName>
</protein>
<feature type="compositionally biased region" description="Basic and acidic residues" evidence="10">
    <location>
        <begin position="86"/>
        <end position="97"/>
    </location>
</feature>
<dbReference type="Pfam" id="PF01532">
    <property type="entry name" value="Glyco_hydro_47"/>
    <property type="match status" value="1"/>
</dbReference>
<dbReference type="InterPro" id="IPR036026">
    <property type="entry name" value="Seven-hairpin_glycosidases"/>
</dbReference>
<organism evidence="11 12">
    <name type="scientific">Colletotrichum karsti</name>
    <dbReference type="NCBI Taxonomy" id="1095194"/>
    <lineage>
        <taxon>Eukaryota</taxon>
        <taxon>Fungi</taxon>
        <taxon>Dikarya</taxon>
        <taxon>Ascomycota</taxon>
        <taxon>Pezizomycotina</taxon>
        <taxon>Sordariomycetes</taxon>
        <taxon>Hypocreomycetidae</taxon>
        <taxon>Glomerellales</taxon>
        <taxon>Glomerellaceae</taxon>
        <taxon>Colletotrichum</taxon>
        <taxon>Colletotrichum boninense species complex</taxon>
    </lineage>
</organism>
<keyword evidence="9" id="KW-0326">Glycosidase</keyword>
<keyword evidence="4 9" id="KW-0378">Hydrolase</keyword>
<evidence type="ECO:0000256" key="7">
    <source>
        <dbReference type="PIRSR" id="PIRSR601382-2"/>
    </source>
</evidence>
<evidence type="ECO:0000256" key="9">
    <source>
        <dbReference type="RuleBase" id="RU361193"/>
    </source>
</evidence>
<dbReference type="PANTHER" id="PTHR11742">
    <property type="entry name" value="MANNOSYL-OLIGOSACCHARIDE ALPHA-1,2-MANNOSIDASE-RELATED"/>
    <property type="match status" value="1"/>
</dbReference>
<comment type="pathway">
    <text evidence="2">Protein modification; protein glycosylation.</text>
</comment>
<feature type="disulfide bond" evidence="8">
    <location>
        <begin position="385"/>
        <end position="414"/>
    </location>
</feature>
<evidence type="ECO:0000256" key="4">
    <source>
        <dbReference type="ARBA" id="ARBA00022801"/>
    </source>
</evidence>
<comment type="similarity">
    <text evidence="3 9">Belongs to the glycosyl hydrolase 47 family.</text>
</comment>
<evidence type="ECO:0000256" key="1">
    <source>
        <dbReference type="ARBA" id="ARBA00001913"/>
    </source>
</evidence>
<keyword evidence="5 8" id="KW-1015">Disulfide bond</keyword>
<evidence type="ECO:0000256" key="10">
    <source>
        <dbReference type="SAM" id="MobiDB-lite"/>
    </source>
</evidence>
<dbReference type="Gene3D" id="1.50.10.10">
    <property type="match status" value="1"/>
</dbReference>
<evidence type="ECO:0000256" key="8">
    <source>
        <dbReference type="PIRSR" id="PIRSR601382-3"/>
    </source>
</evidence>
<dbReference type="GO" id="GO:0016020">
    <property type="term" value="C:membrane"/>
    <property type="evidence" value="ECO:0007669"/>
    <property type="project" value="InterPro"/>
</dbReference>
<evidence type="ECO:0000256" key="5">
    <source>
        <dbReference type="ARBA" id="ARBA00023157"/>
    </source>
</evidence>
<proteinExistence type="inferred from homology"/>
<dbReference type="GO" id="GO:0004571">
    <property type="term" value="F:mannosyl-oligosaccharide 1,2-alpha-mannosidase activity"/>
    <property type="evidence" value="ECO:0007669"/>
    <property type="project" value="InterPro"/>
</dbReference>
<feature type="region of interest" description="Disordered" evidence="10">
    <location>
        <begin position="61"/>
        <end position="97"/>
    </location>
</feature>
<feature type="binding site" evidence="7">
    <location>
        <position position="560"/>
    </location>
    <ligand>
        <name>Ca(2+)</name>
        <dbReference type="ChEBI" id="CHEBI:29108"/>
    </ligand>
</feature>
<keyword evidence="7" id="KW-0106">Calcium</keyword>
<dbReference type="EMBL" id="JAATWM020000027">
    <property type="protein sequence ID" value="KAF9874357.1"/>
    <property type="molecule type" value="Genomic_DNA"/>
</dbReference>
<sequence length="578" mass="65637">MANRRQRRTIVIAVFIFGFFLFNFLRSSSPDRQPKPKHADVPVIKSSYDWANHPHKYAIDPESMHRLPAEPTEDLPRVQFKPSAKRGRENDATSESRRAAVRETFVRSWNSYKKYAWGYDELAPVSAKGKNTFGGYAATLVDALDTLWIMDLHEEFGLALSVVAKMDWDDTVETSVNVFETTIRHLGGLLSAYDLSSEPVLLAKAIELGDMLYAAFDTPNRMPPFWLDFKLAKSGGLEAGTNDPSASPCSLSLEFTRLSQLTGNPKYFDAIERVKLFLERTQHETQLPGMWPALINFRDESVVNHNEFTLGALADSLYEYLPKMHALLGGTDPAYEKMYREAMKVVQQHLLFRPMLPDSADVLFSGTAFADNSVRRNPESQHLTCFVGGMFGLGGKLFGIKEHVGLARRLARGCGWAYSSFPTGLMPEIFGMVTCPSLNKCPWDEERWKREGDGNLRKGFSHARDPRYILRPEAIESIFLLYRMTGDRDYQEIAWTMFQSIVKATETQYANSAIGDVTKEGETEKLDSMESFWLSETLKYFYLIFSPPDVISLDEYVLNTEAHPLKRKKAVKESKSFF</sequence>
<gene>
    <name evidence="11" type="ORF">CkaCkLH20_08340</name>
</gene>
<evidence type="ECO:0000313" key="11">
    <source>
        <dbReference type="EMBL" id="KAF9874357.1"/>
    </source>
</evidence>
<feature type="active site" description="Proton donor" evidence="6">
    <location>
        <position position="180"/>
    </location>
</feature>
<reference evidence="11" key="2">
    <citation type="submission" date="2020-11" db="EMBL/GenBank/DDBJ databases">
        <title>Whole genome sequencing of Colletotrichum sp.</title>
        <authorList>
            <person name="Li H."/>
        </authorList>
    </citation>
    <scope>NUCLEOTIDE SEQUENCE</scope>
    <source>
        <strain evidence="11">CkLH20</strain>
    </source>
</reference>
<dbReference type="AlphaFoldDB" id="A0A9P6I235"/>
<dbReference type="RefSeq" id="XP_038743818.1">
    <property type="nucleotide sequence ID" value="XM_038891055.1"/>
</dbReference>
<dbReference type="GO" id="GO:0005975">
    <property type="term" value="P:carbohydrate metabolic process"/>
    <property type="evidence" value="ECO:0007669"/>
    <property type="project" value="InterPro"/>
</dbReference>
<dbReference type="FunFam" id="1.50.10.10:FF:000037">
    <property type="entry name" value="alpha-1,2-Mannosidase"/>
    <property type="match status" value="1"/>
</dbReference>
<dbReference type="PANTHER" id="PTHR11742:SF89">
    <property type="entry name" value="ALPHA-1,2-MANNOSIDASE"/>
    <property type="match status" value="1"/>
</dbReference>